<keyword evidence="2" id="KW-1185">Reference proteome</keyword>
<dbReference type="Proteomes" id="UP000223795">
    <property type="component" value="Segment"/>
</dbReference>
<dbReference type="KEGG" id="vg:40072385"/>
<accession>A0A1D8ET84</accession>
<dbReference type="RefSeq" id="YP_009596787.1">
    <property type="nucleotide sequence ID" value="NC_041890.1"/>
</dbReference>
<dbReference type="OrthoDB" id="25437at10239"/>
<dbReference type="GeneID" id="40072385"/>
<proteinExistence type="predicted"/>
<organism evidence="1 2">
    <name type="scientific">Propionibacterium phage Anatole</name>
    <dbReference type="NCBI Taxonomy" id="1897531"/>
    <lineage>
        <taxon>Viruses</taxon>
        <taxon>Duplodnaviria</taxon>
        <taxon>Heunggongvirae</taxon>
        <taxon>Uroviricota</taxon>
        <taxon>Caudoviricetes</taxon>
        <taxon>Anatolevirus</taxon>
        <taxon>Anatolevirus anatole</taxon>
    </lineage>
</organism>
<name>A0A1D8ET84_9CAUD</name>
<protein>
    <submittedName>
        <fullName evidence="1">Uncharacterized protein</fullName>
    </submittedName>
</protein>
<dbReference type="EMBL" id="KX620748">
    <property type="protein sequence ID" value="AOT24277.1"/>
    <property type="molecule type" value="Genomic_DNA"/>
</dbReference>
<evidence type="ECO:0000313" key="2">
    <source>
        <dbReference type="Proteomes" id="UP000223795"/>
    </source>
</evidence>
<gene>
    <name evidence="1" type="primary">39</name>
    <name evidence="1" type="ORF">ANATOLE_39</name>
</gene>
<evidence type="ECO:0000313" key="1">
    <source>
        <dbReference type="EMBL" id="AOT24277.1"/>
    </source>
</evidence>
<sequence>MSTLPAEAAERWRQWDELARTILGLHLGLTDLEMVELVGAIIGAGWHRDGAVES</sequence>
<reference evidence="1 2" key="1">
    <citation type="submission" date="2016-07" db="EMBL/GenBank/DDBJ databases">
        <authorList>
            <person name="Modlin R.L."/>
            <person name="Cheng L.S."/>
            <person name="Marinelli L.J."/>
            <person name="Grosset N."/>
            <person name="Gautier M."/>
            <person name="Fitz-Gibbon S."/>
            <person name="Pellegrini M."/>
            <person name="Bowman C.A."/>
            <person name="Russell D.A."/>
            <person name="Jacobs-Sera D."/>
            <person name="Hatfull G.F."/>
        </authorList>
    </citation>
    <scope>NUCLEOTIDE SEQUENCE [LARGE SCALE GENOMIC DNA]</scope>
</reference>